<keyword evidence="14" id="KW-1185">Reference proteome</keyword>
<keyword evidence="7 9" id="KW-0539">Nucleus</keyword>
<evidence type="ECO:0000313" key="14">
    <source>
        <dbReference type="Proteomes" id="UP000031036"/>
    </source>
</evidence>
<proteinExistence type="inferred from homology"/>
<evidence type="ECO:0000313" key="13">
    <source>
        <dbReference type="EMBL" id="KHN74082.1"/>
    </source>
</evidence>
<evidence type="ECO:0000256" key="3">
    <source>
        <dbReference type="ARBA" id="ARBA00020815"/>
    </source>
</evidence>
<evidence type="ECO:0000256" key="9">
    <source>
        <dbReference type="PIRNR" id="PIRNR015849"/>
    </source>
</evidence>
<reference evidence="13 14" key="1">
    <citation type="submission" date="2014-11" db="EMBL/GenBank/DDBJ databases">
        <title>Genetic blueprint of the zoonotic pathogen Toxocara canis.</title>
        <authorList>
            <person name="Zhu X.-Q."/>
            <person name="Korhonen P.K."/>
            <person name="Cai H."/>
            <person name="Young N.D."/>
            <person name="Nejsum P."/>
            <person name="von Samson-Himmelstjerna G."/>
            <person name="Boag P.R."/>
            <person name="Tan P."/>
            <person name="Li Q."/>
            <person name="Min J."/>
            <person name="Yang Y."/>
            <person name="Wang X."/>
            <person name="Fang X."/>
            <person name="Hall R.S."/>
            <person name="Hofmann A."/>
            <person name="Sternberg P.W."/>
            <person name="Jex A.R."/>
            <person name="Gasser R.B."/>
        </authorList>
    </citation>
    <scope>NUCLEOTIDE SEQUENCE [LARGE SCALE GENOMIC DNA]</scope>
    <source>
        <strain evidence="13">PN_DK_2014</strain>
    </source>
</reference>
<dbReference type="GO" id="GO:0005674">
    <property type="term" value="C:transcription factor TFIIF complex"/>
    <property type="evidence" value="ECO:0007669"/>
    <property type="project" value="InterPro"/>
</dbReference>
<comment type="similarity">
    <text evidence="2 9">Belongs to the TFIIF beta subunit family.</text>
</comment>
<dbReference type="InterPro" id="IPR036390">
    <property type="entry name" value="WH_DNA-bd_sf"/>
</dbReference>
<evidence type="ECO:0000256" key="4">
    <source>
        <dbReference type="ARBA" id="ARBA00023015"/>
    </source>
</evidence>
<feature type="region of interest" description="Disordered" evidence="10">
    <location>
        <begin position="67"/>
        <end position="103"/>
    </location>
</feature>
<dbReference type="PANTHER" id="PTHR10445:SF0">
    <property type="entry name" value="GENERAL TRANSCRIPTION FACTOR IIF SUBUNIT 2"/>
    <property type="match status" value="1"/>
</dbReference>
<dbReference type="AlphaFoldDB" id="A0A0B2UYB0"/>
<dbReference type="GO" id="GO:0006367">
    <property type="term" value="P:transcription initiation at RNA polymerase II promoter"/>
    <property type="evidence" value="ECO:0007669"/>
    <property type="project" value="UniProtKB-UniRule"/>
</dbReference>
<evidence type="ECO:0000259" key="12">
    <source>
        <dbReference type="Pfam" id="PF17683"/>
    </source>
</evidence>
<evidence type="ECO:0000256" key="5">
    <source>
        <dbReference type="ARBA" id="ARBA00023125"/>
    </source>
</evidence>
<dbReference type="Proteomes" id="UP000031036">
    <property type="component" value="Unassembled WGS sequence"/>
</dbReference>
<protein>
    <recommendedName>
        <fullName evidence="3 9">General transcription factor IIF subunit 2</fullName>
    </recommendedName>
    <alternativeName>
        <fullName evidence="8 9">Transcription initiation factor IIF subunit beta</fullName>
    </alternativeName>
</protein>
<accession>A0A0B2UYB0</accession>
<evidence type="ECO:0000256" key="8">
    <source>
        <dbReference type="ARBA" id="ARBA00033388"/>
    </source>
</evidence>
<evidence type="ECO:0000256" key="10">
    <source>
        <dbReference type="SAM" id="MobiDB-lite"/>
    </source>
</evidence>
<keyword evidence="6 9" id="KW-0804">Transcription</keyword>
<dbReference type="OrthoDB" id="26094at2759"/>
<dbReference type="FunFam" id="1.10.10.10:FF:000035">
    <property type="entry name" value="General transcription factor IIF subunit 2"/>
    <property type="match status" value="1"/>
</dbReference>
<evidence type="ECO:0000256" key="2">
    <source>
        <dbReference type="ARBA" id="ARBA00009543"/>
    </source>
</evidence>
<evidence type="ECO:0000256" key="1">
    <source>
        <dbReference type="ARBA" id="ARBA00004123"/>
    </source>
</evidence>
<dbReference type="EMBL" id="JPKZ01002974">
    <property type="protein sequence ID" value="KHN74082.1"/>
    <property type="molecule type" value="Genomic_DNA"/>
</dbReference>
<comment type="subcellular location">
    <subcellularLocation>
        <location evidence="1 9">Nucleus</location>
    </subcellularLocation>
</comment>
<dbReference type="InterPro" id="IPR040504">
    <property type="entry name" value="TFIIF_beta_N"/>
</dbReference>
<feature type="compositionally biased region" description="Low complexity" evidence="10">
    <location>
        <begin position="76"/>
        <end position="95"/>
    </location>
</feature>
<evidence type="ECO:0000259" key="11">
    <source>
        <dbReference type="Pfam" id="PF02270"/>
    </source>
</evidence>
<name>A0A0B2UYB0_TOXCA</name>
<dbReference type="InterPro" id="IPR036388">
    <property type="entry name" value="WH-like_DNA-bd_sf"/>
</dbReference>
<dbReference type="SUPFAM" id="SSF50916">
    <property type="entry name" value="Rap30/74 interaction domains"/>
    <property type="match status" value="1"/>
</dbReference>
<dbReference type="InterPro" id="IPR011039">
    <property type="entry name" value="TFIIF_interaction"/>
</dbReference>
<keyword evidence="4 9" id="KW-0805">Transcription regulation</keyword>
<dbReference type="OMA" id="PIADNCY"/>
<dbReference type="Pfam" id="PF17683">
    <property type="entry name" value="TFIIF_beta_N"/>
    <property type="match status" value="1"/>
</dbReference>
<evidence type="ECO:0000256" key="7">
    <source>
        <dbReference type="ARBA" id="ARBA00023242"/>
    </source>
</evidence>
<dbReference type="Gene3D" id="1.10.10.10">
    <property type="entry name" value="Winged helix-like DNA-binding domain superfamily/Winged helix DNA-binding domain"/>
    <property type="match status" value="1"/>
</dbReference>
<dbReference type="STRING" id="6265.A0A0B2UYB0"/>
<gene>
    <name evidence="13" type="primary">gtf2f2</name>
    <name evidence="13" type="ORF">Tcan_08293</name>
</gene>
<dbReference type="PIRSF" id="PIRSF015849">
    <property type="entry name" value="TFIIF-beta"/>
    <property type="match status" value="1"/>
</dbReference>
<dbReference type="SUPFAM" id="SSF46785">
    <property type="entry name" value="Winged helix' DNA-binding domain"/>
    <property type="match status" value="1"/>
</dbReference>
<feature type="domain" description="TFIIF beta subunit HTH" evidence="11">
    <location>
        <begin position="217"/>
        <end position="281"/>
    </location>
</feature>
<keyword evidence="5 9" id="KW-0238">DNA-binding</keyword>
<organism evidence="13 14">
    <name type="scientific">Toxocara canis</name>
    <name type="common">Canine roundworm</name>
    <dbReference type="NCBI Taxonomy" id="6265"/>
    <lineage>
        <taxon>Eukaryota</taxon>
        <taxon>Metazoa</taxon>
        <taxon>Ecdysozoa</taxon>
        <taxon>Nematoda</taxon>
        <taxon>Chromadorea</taxon>
        <taxon>Rhabditida</taxon>
        <taxon>Spirurina</taxon>
        <taxon>Ascaridomorpha</taxon>
        <taxon>Ascaridoidea</taxon>
        <taxon>Toxocaridae</taxon>
        <taxon>Toxocara</taxon>
    </lineage>
</organism>
<dbReference type="CDD" id="cd07980">
    <property type="entry name" value="TFIIF_beta"/>
    <property type="match status" value="1"/>
</dbReference>
<sequence>MSAKKRFSDRVDCEMARRGVWLVKVPRYLSEVWEKHAGRNVGTLVIKSASGKTDIIFKSSSGLCTTAESETNSAEGSPSTSQPSTSGLSHSRSSSALPLGKKKPAVSEIPSEYTFLISDVKNQSLSILSEDKSGLNEDAEVCSGRLSLEGRVVKRADCRPPQTAGYLKMKINHIEKSSIPKRQLKQIDKAEVKFKPIAIHAETLARERQKKEGAKTVRGDKDTIRQAIFHAFEKHQYYRLIDLQKLTNQPPGFVKEILTEIAIYNTTPPHKSMWELKPEYRNYADVKKTSDDD</sequence>
<dbReference type="Pfam" id="PF02270">
    <property type="entry name" value="TFIIF_beta"/>
    <property type="match status" value="1"/>
</dbReference>
<comment type="function">
    <text evidence="9">TFIIF is a general transcription initiation factor that binds to RNA polymerase II and helps to recruit it to the initiation complex in collaboration with TFIIB.</text>
</comment>
<comment type="caution">
    <text evidence="13">The sequence shown here is derived from an EMBL/GenBank/DDBJ whole genome shotgun (WGS) entry which is preliminary data.</text>
</comment>
<dbReference type="InterPro" id="IPR003196">
    <property type="entry name" value="TFIIF_beta"/>
</dbReference>
<dbReference type="GO" id="GO:0006368">
    <property type="term" value="P:transcription elongation by RNA polymerase II"/>
    <property type="evidence" value="ECO:0007669"/>
    <property type="project" value="UniProtKB-ARBA"/>
</dbReference>
<dbReference type="InterPro" id="IPR040450">
    <property type="entry name" value="TFIIF_beta_HTH"/>
</dbReference>
<dbReference type="PANTHER" id="PTHR10445">
    <property type="entry name" value="GENERAL TRANSCRIPTION FACTOR IIF SUBUNIT 2"/>
    <property type="match status" value="1"/>
</dbReference>
<evidence type="ECO:0000256" key="6">
    <source>
        <dbReference type="ARBA" id="ARBA00023163"/>
    </source>
</evidence>
<feature type="domain" description="TFIIF beta subunit N-terminal" evidence="12">
    <location>
        <begin position="18"/>
        <end position="134"/>
    </location>
</feature>
<dbReference type="GO" id="GO:0003677">
    <property type="term" value="F:DNA binding"/>
    <property type="evidence" value="ECO:0007669"/>
    <property type="project" value="UniProtKB-UniRule"/>
</dbReference>